<dbReference type="InterPro" id="IPR016135">
    <property type="entry name" value="UBQ-conjugating_enzyme/RWD"/>
</dbReference>
<dbReference type="OMA" id="WHACIAG"/>
<dbReference type="InterPro" id="IPR036047">
    <property type="entry name" value="F-box-like_dom_sf"/>
</dbReference>
<dbReference type="PROSITE" id="PS50127">
    <property type="entry name" value="UBC_2"/>
    <property type="match status" value="1"/>
</dbReference>
<feature type="compositionally biased region" description="Basic and acidic residues" evidence="6">
    <location>
        <begin position="133"/>
        <end position="143"/>
    </location>
</feature>
<dbReference type="FunFam" id="3.10.110.10:FF:000060">
    <property type="entry name" value="Ubiquitin conjugating enzyme (UbcB)"/>
    <property type="match status" value="1"/>
</dbReference>
<comment type="caution">
    <text evidence="9">The sequence shown here is derived from an EMBL/GenBank/DDBJ whole genome shotgun (WGS) entry which is preliminary data.</text>
</comment>
<dbReference type="InterPro" id="IPR000608">
    <property type="entry name" value="UBC"/>
</dbReference>
<reference evidence="9 10" key="1">
    <citation type="journal article" date="2018" name="Sci. Rep.">
        <title>Comparative analysis of the Pocillopora damicornis genome highlights role of immune system in coral evolution.</title>
        <authorList>
            <person name="Cunning R."/>
            <person name="Bay R.A."/>
            <person name="Gillette P."/>
            <person name="Baker A.C."/>
            <person name="Traylor-Knowles N."/>
        </authorList>
    </citation>
    <scope>NUCLEOTIDE SEQUENCE [LARGE SCALE GENOMIC DNA]</scope>
    <source>
        <strain evidence="9">RSMAS</strain>
        <tissue evidence="9">Whole animal</tissue>
    </source>
</reference>
<dbReference type="GO" id="GO:0061631">
    <property type="term" value="F:ubiquitin conjugating enzyme activity"/>
    <property type="evidence" value="ECO:0007669"/>
    <property type="project" value="UniProtKB-EC"/>
</dbReference>
<organism evidence="9 10">
    <name type="scientific">Pocillopora damicornis</name>
    <name type="common">Cauliflower coral</name>
    <name type="synonym">Millepora damicornis</name>
    <dbReference type="NCBI Taxonomy" id="46731"/>
    <lineage>
        <taxon>Eukaryota</taxon>
        <taxon>Metazoa</taxon>
        <taxon>Cnidaria</taxon>
        <taxon>Anthozoa</taxon>
        <taxon>Hexacorallia</taxon>
        <taxon>Scleractinia</taxon>
        <taxon>Astrocoeniina</taxon>
        <taxon>Pocilloporidae</taxon>
        <taxon>Pocillopora</taxon>
    </lineage>
</organism>
<dbReference type="Gene3D" id="3.10.110.10">
    <property type="entry name" value="Ubiquitin Conjugating Enzyme"/>
    <property type="match status" value="1"/>
</dbReference>
<dbReference type="PROSITE" id="PS50181">
    <property type="entry name" value="FBOX"/>
    <property type="match status" value="1"/>
</dbReference>
<dbReference type="Pfam" id="PF12937">
    <property type="entry name" value="F-box-like"/>
    <property type="match status" value="1"/>
</dbReference>
<keyword evidence="3" id="KW-0547">Nucleotide-binding</keyword>
<feature type="domain" description="UBC core" evidence="7">
    <location>
        <begin position="283"/>
        <end position="429"/>
    </location>
</feature>
<evidence type="ECO:0000259" key="7">
    <source>
        <dbReference type="PROSITE" id="PS50127"/>
    </source>
</evidence>
<dbReference type="AlphaFoldDB" id="A0A3M6V1X0"/>
<dbReference type="OrthoDB" id="9973183at2759"/>
<evidence type="ECO:0000256" key="3">
    <source>
        <dbReference type="ARBA" id="ARBA00022741"/>
    </source>
</evidence>
<evidence type="ECO:0000256" key="5">
    <source>
        <dbReference type="ARBA" id="ARBA00022840"/>
    </source>
</evidence>
<keyword evidence="2" id="KW-0808">Transferase</keyword>
<feature type="compositionally biased region" description="Acidic residues" evidence="6">
    <location>
        <begin position="120"/>
        <end position="132"/>
    </location>
</feature>
<dbReference type="STRING" id="46731.A0A3M6V1X0"/>
<feature type="compositionally biased region" description="Low complexity" evidence="6">
    <location>
        <begin position="108"/>
        <end position="119"/>
    </location>
</feature>
<sequence length="434" mass="49253">MADGSTELDVNLEVLFSISEQESSAACYQPDEHSEKGNRPKAVDFKLTSENCFLCELEHNSPEFGPYCAVCHDFLYPNAPLVLGTETEDSHLAASCESVSSQSATCDSSETIISSGGSTESEDPEDSGCESENETKLSPENSERPLNPSSMSLSKLPYLSLYEHIRPQNFIAERLANELSFVEEDLFGKLPPEMLLIIFSFLDDISLCMVGQVCQWWQELAGEHNEWEKHVRTRWPLLPCDKQSSVKSWQKLYMKLLQSVACRRCFEQGCVQHSPEDNLINSWRNKRLKSELRGILMDPPEGIRARPLDNSLSYWQASIKGPPNCPYEGGLFFLHLEIPKSYPMRPPIPRFITKIFHPNISYHGDIGVDMLGQNWSLALTIPKVLVSIQSLLTDPNCHICMESDIAQLYENDREQFDRVAREWTIKYAQLHMSC</sequence>
<evidence type="ECO:0000256" key="6">
    <source>
        <dbReference type="SAM" id="MobiDB-lite"/>
    </source>
</evidence>
<keyword evidence="10" id="KW-1185">Reference proteome</keyword>
<dbReference type="EMBL" id="RCHS01000309">
    <property type="protein sequence ID" value="RMX59558.1"/>
    <property type="molecule type" value="Genomic_DNA"/>
</dbReference>
<dbReference type="PANTHER" id="PTHR24068">
    <property type="entry name" value="UBIQUITIN-CONJUGATING ENZYME E2"/>
    <property type="match status" value="1"/>
</dbReference>
<name>A0A3M6V1X0_POCDA</name>
<dbReference type="SUPFAM" id="SSF81383">
    <property type="entry name" value="F-box domain"/>
    <property type="match status" value="1"/>
</dbReference>
<keyword evidence="5" id="KW-0067">ATP-binding</keyword>
<proteinExistence type="predicted"/>
<dbReference type="InterPro" id="IPR001810">
    <property type="entry name" value="F-box_dom"/>
</dbReference>
<dbReference type="GO" id="GO:0005524">
    <property type="term" value="F:ATP binding"/>
    <property type="evidence" value="ECO:0007669"/>
    <property type="project" value="UniProtKB-KW"/>
</dbReference>
<dbReference type="SMART" id="SM00256">
    <property type="entry name" value="FBOX"/>
    <property type="match status" value="1"/>
</dbReference>
<evidence type="ECO:0000256" key="2">
    <source>
        <dbReference type="ARBA" id="ARBA00022679"/>
    </source>
</evidence>
<gene>
    <name evidence="9" type="ORF">pdam_00003665</name>
</gene>
<evidence type="ECO:0000313" key="9">
    <source>
        <dbReference type="EMBL" id="RMX59558.1"/>
    </source>
</evidence>
<feature type="domain" description="F-box" evidence="8">
    <location>
        <begin position="184"/>
        <end position="230"/>
    </location>
</feature>
<dbReference type="SUPFAM" id="SSF54495">
    <property type="entry name" value="UBC-like"/>
    <property type="match status" value="1"/>
</dbReference>
<keyword evidence="4" id="KW-0833">Ubl conjugation pathway</keyword>
<dbReference type="Proteomes" id="UP000275408">
    <property type="component" value="Unassembled WGS sequence"/>
</dbReference>
<accession>A0A3M6V1X0</accession>
<feature type="region of interest" description="Disordered" evidence="6">
    <location>
        <begin position="107"/>
        <end position="149"/>
    </location>
</feature>
<dbReference type="Gene3D" id="1.20.1280.50">
    <property type="match status" value="1"/>
</dbReference>
<evidence type="ECO:0000259" key="8">
    <source>
        <dbReference type="PROSITE" id="PS50181"/>
    </source>
</evidence>
<dbReference type="EC" id="2.3.2.23" evidence="1"/>
<protein>
    <recommendedName>
        <fullName evidence="1">E2 ubiquitin-conjugating enzyme</fullName>
        <ecNumber evidence="1">2.3.2.23</ecNumber>
    </recommendedName>
</protein>
<dbReference type="Pfam" id="PF00179">
    <property type="entry name" value="UQ_con"/>
    <property type="match status" value="1"/>
</dbReference>
<evidence type="ECO:0000256" key="4">
    <source>
        <dbReference type="ARBA" id="ARBA00022786"/>
    </source>
</evidence>
<evidence type="ECO:0000256" key="1">
    <source>
        <dbReference type="ARBA" id="ARBA00012486"/>
    </source>
</evidence>
<dbReference type="SMART" id="SM00212">
    <property type="entry name" value="UBCc"/>
    <property type="match status" value="1"/>
</dbReference>
<dbReference type="CDD" id="cd23826">
    <property type="entry name" value="UEV_Morgue-like"/>
    <property type="match status" value="1"/>
</dbReference>
<evidence type="ECO:0000313" key="10">
    <source>
        <dbReference type="Proteomes" id="UP000275408"/>
    </source>
</evidence>